<reference evidence="2 3" key="2">
    <citation type="journal article" date="2009" name="PLoS ONE">
        <title>An integrated genetic and cytogenetic map of the cucumber genome.</title>
        <authorList>
            <person name="Ren Y."/>
            <person name="Zhang Z."/>
            <person name="Liu J."/>
            <person name="Staub J.E."/>
            <person name="Han Y."/>
            <person name="Cheng Z."/>
            <person name="Li X."/>
            <person name="Lu J."/>
            <person name="Miao H."/>
            <person name="Kang H."/>
            <person name="Xie B."/>
            <person name="Gu X."/>
            <person name="Wang X."/>
            <person name="Du Y."/>
            <person name="Jin W."/>
            <person name="Huang S."/>
        </authorList>
    </citation>
    <scope>NUCLEOTIDE SEQUENCE [LARGE SCALE GENOMIC DNA]</scope>
    <source>
        <strain evidence="3">cv. 9930</strain>
    </source>
</reference>
<reference evidence="2 3" key="3">
    <citation type="journal article" date="2010" name="BMC Genomics">
        <title>Transcriptome sequencing and comparative analysis of cucumber flowers with different sex types.</title>
        <authorList>
            <person name="Guo S."/>
            <person name="Zheng Y."/>
            <person name="Joung J.G."/>
            <person name="Liu S."/>
            <person name="Zhang Z."/>
            <person name="Crasta O.R."/>
            <person name="Sobral B.W."/>
            <person name="Xu Y."/>
            <person name="Huang S."/>
            <person name="Fei Z."/>
        </authorList>
    </citation>
    <scope>NUCLEOTIDE SEQUENCE [LARGE SCALE GENOMIC DNA]</scope>
    <source>
        <strain evidence="3">cv. 9930</strain>
    </source>
</reference>
<comment type="similarity">
    <text evidence="1">Belongs to the PPR family. P subfamily.</text>
</comment>
<dbReference type="Gramene" id="KGN59438">
    <property type="protein sequence ID" value="KGN59438"/>
    <property type="gene ID" value="Csa_3G819950"/>
</dbReference>
<evidence type="ECO:0000313" key="3">
    <source>
        <dbReference type="Proteomes" id="UP000029981"/>
    </source>
</evidence>
<protein>
    <submittedName>
        <fullName evidence="2">Uncharacterized protein</fullName>
    </submittedName>
</protein>
<gene>
    <name evidence="2" type="ORF">Csa_3G819950</name>
</gene>
<accession>A0A0A0LCC4</accession>
<dbReference type="EMBL" id="CM002924">
    <property type="protein sequence ID" value="KGN59438.1"/>
    <property type="molecule type" value="Genomic_DNA"/>
</dbReference>
<reference evidence="2 3" key="1">
    <citation type="journal article" date="2009" name="Nat. Genet.">
        <title>The genome of the cucumber, Cucumis sativus L.</title>
        <authorList>
            <person name="Huang S."/>
            <person name="Li R."/>
            <person name="Zhang Z."/>
            <person name="Li L."/>
            <person name="Gu X."/>
            <person name="Fan W."/>
            <person name="Lucas W.J."/>
            <person name="Wang X."/>
            <person name="Xie B."/>
            <person name="Ni P."/>
            <person name="Ren Y."/>
            <person name="Zhu H."/>
            <person name="Li J."/>
            <person name="Lin K."/>
            <person name="Jin W."/>
            <person name="Fei Z."/>
            <person name="Li G."/>
            <person name="Staub J."/>
            <person name="Kilian A."/>
            <person name="van der Vossen E.A."/>
            <person name="Wu Y."/>
            <person name="Guo J."/>
            <person name="He J."/>
            <person name="Jia Z."/>
            <person name="Ren Y."/>
            <person name="Tian G."/>
            <person name="Lu Y."/>
            <person name="Ruan J."/>
            <person name="Qian W."/>
            <person name="Wang M."/>
            <person name="Huang Q."/>
            <person name="Li B."/>
            <person name="Xuan Z."/>
            <person name="Cao J."/>
            <person name="Asan"/>
            <person name="Wu Z."/>
            <person name="Zhang J."/>
            <person name="Cai Q."/>
            <person name="Bai Y."/>
            <person name="Zhao B."/>
            <person name="Han Y."/>
            <person name="Li Y."/>
            <person name="Li X."/>
            <person name="Wang S."/>
            <person name="Shi Q."/>
            <person name="Liu S."/>
            <person name="Cho W.K."/>
            <person name="Kim J.Y."/>
            <person name="Xu Y."/>
            <person name="Heller-Uszynska K."/>
            <person name="Miao H."/>
            <person name="Cheng Z."/>
            <person name="Zhang S."/>
            <person name="Wu J."/>
            <person name="Yang Y."/>
            <person name="Kang H."/>
            <person name="Li M."/>
            <person name="Liang H."/>
            <person name="Ren X."/>
            <person name="Shi Z."/>
            <person name="Wen M."/>
            <person name="Jian M."/>
            <person name="Yang H."/>
            <person name="Zhang G."/>
            <person name="Yang Z."/>
            <person name="Chen R."/>
            <person name="Liu S."/>
            <person name="Li J."/>
            <person name="Ma L."/>
            <person name="Liu H."/>
            <person name="Zhou Y."/>
            <person name="Zhao J."/>
            <person name="Fang X."/>
            <person name="Li G."/>
            <person name="Fang L."/>
            <person name="Li Y."/>
            <person name="Liu D."/>
            <person name="Zheng H."/>
            <person name="Zhang Y."/>
            <person name="Qin N."/>
            <person name="Li Z."/>
            <person name="Yang G."/>
            <person name="Yang S."/>
            <person name="Bolund L."/>
            <person name="Kristiansen K."/>
            <person name="Zheng H."/>
            <person name="Li S."/>
            <person name="Zhang X."/>
            <person name="Yang H."/>
            <person name="Wang J."/>
            <person name="Sun R."/>
            <person name="Zhang B."/>
            <person name="Jiang S."/>
            <person name="Wang J."/>
            <person name="Du Y."/>
            <person name="Li S."/>
        </authorList>
    </citation>
    <scope>NUCLEOTIDE SEQUENCE [LARGE SCALE GENOMIC DNA]</scope>
    <source>
        <strain evidence="3">cv. 9930</strain>
    </source>
</reference>
<dbReference type="STRING" id="3659.A0A0A0LCC4"/>
<proteinExistence type="inferred from homology"/>
<dbReference type="Proteomes" id="UP000029981">
    <property type="component" value="Chromosome 3"/>
</dbReference>
<dbReference type="AlphaFoldDB" id="A0A0A0LCC4"/>
<name>A0A0A0LCC4_CUCSA</name>
<evidence type="ECO:0000313" key="2">
    <source>
        <dbReference type="EMBL" id="KGN59438.1"/>
    </source>
</evidence>
<keyword evidence="3" id="KW-1185">Reference proteome</keyword>
<dbReference type="PANTHER" id="PTHR45717:SF15">
    <property type="entry name" value="AGL218WP"/>
    <property type="match status" value="1"/>
</dbReference>
<sequence length="179" mass="20396">MLQVSLRTKPCRFQKRWKMLNPKVRNDHAEFYFPLYGELQMEDEVGRVWKICKSNPRIGESVAAIVAWGKLKFILLKMVTKGEELVKQMADSSCHIGPLAWDALVKLYVEAGEVEKAESFLLTAVQQNQMKPVVNYHIHYARWGDAYLNAKAPAYDNALAENLAQADALRKTVVSDLLD</sequence>
<reference evidence="2 3" key="4">
    <citation type="journal article" date="2011" name="BMC Genomics">
        <title>RNA-Seq improves annotation of protein-coding genes in the cucumber genome.</title>
        <authorList>
            <person name="Li Z."/>
            <person name="Zhang Z."/>
            <person name="Yan P."/>
            <person name="Huang S."/>
            <person name="Fei Z."/>
            <person name="Lin K."/>
        </authorList>
    </citation>
    <scope>NUCLEOTIDE SEQUENCE [LARGE SCALE GENOMIC DNA]</scope>
    <source>
        <strain evidence="3">cv. 9930</strain>
    </source>
</reference>
<dbReference type="PANTHER" id="PTHR45717">
    <property type="entry name" value="OS12G0527900 PROTEIN"/>
    <property type="match status" value="1"/>
</dbReference>
<organism evidence="2 3">
    <name type="scientific">Cucumis sativus</name>
    <name type="common">Cucumber</name>
    <dbReference type="NCBI Taxonomy" id="3659"/>
    <lineage>
        <taxon>Eukaryota</taxon>
        <taxon>Viridiplantae</taxon>
        <taxon>Streptophyta</taxon>
        <taxon>Embryophyta</taxon>
        <taxon>Tracheophyta</taxon>
        <taxon>Spermatophyta</taxon>
        <taxon>Magnoliopsida</taxon>
        <taxon>eudicotyledons</taxon>
        <taxon>Gunneridae</taxon>
        <taxon>Pentapetalae</taxon>
        <taxon>rosids</taxon>
        <taxon>fabids</taxon>
        <taxon>Cucurbitales</taxon>
        <taxon>Cucurbitaceae</taxon>
        <taxon>Benincaseae</taxon>
        <taxon>Cucumis</taxon>
    </lineage>
</organism>
<evidence type="ECO:0000256" key="1">
    <source>
        <dbReference type="ARBA" id="ARBA00007626"/>
    </source>
</evidence>